<proteinExistence type="predicted"/>
<feature type="signal peptide" evidence="4">
    <location>
        <begin position="1"/>
        <end position="20"/>
    </location>
</feature>
<dbReference type="RefSeq" id="WP_145067496.1">
    <property type="nucleotide sequence ID" value="NZ_CP036287.1"/>
</dbReference>
<evidence type="ECO:0000256" key="1">
    <source>
        <dbReference type="ARBA" id="ARBA00022729"/>
    </source>
</evidence>
<evidence type="ECO:0000313" key="5">
    <source>
        <dbReference type="EMBL" id="QDU68461.1"/>
    </source>
</evidence>
<dbReference type="EMBL" id="CP036287">
    <property type="protein sequence ID" value="QDU68461.1"/>
    <property type="molecule type" value="Genomic_DNA"/>
</dbReference>
<dbReference type="SMART" id="SM00191">
    <property type="entry name" value="Int_alpha"/>
    <property type="match status" value="7"/>
</dbReference>
<dbReference type="Pfam" id="PF01839">
    <property type="entry name" value="FG-GAP"/>
    <property type="match status" value="3"/>
</dbReference>
<reference evidence="5 6" key="1">
    <citation type="submission" date="2019-02" db="EMBL/GenBank/DDBJ databases">
        <title>Deep-cultivation of Planctomycetes and their phenomic and genomic characterization uncovers novel biology.</title>
        <authorList>
            <person name="Wiegand S."/>
            <person name="Jogler M."/>
            <person name="Boedeker C."/>
            <person name="Pinto D."/>
            <person name="Vollmers J."/>
            <person name="Rivas-Marin E."/>
            <person name="Kohn T."/>
            <person name="Peeters S.H."/>
            <person name="Heuer A."/>
            <person name="Rast P."/>
            <person name="Oberbeckmann S."/>
            <person name="Bunk B."/>
            <person name="Jeske O."/>
            <person name="Meyerdierks A."/>
            <person name="Storesund J.E."/>
            <person name="Kallscheuer N."/>
            <person name="Luecker S."/>
            <person name="Lage O.M."/>
            <person name="Pohl T."/>
            <person name="Merkel B.J."/>
            <person name="Hornburger P."/>
            <person name="Mueller R.-W."/>
            <person name="Bruemmer F."/>
            <person name="Labrenz M."/>
            <person name="Spormann A.M."/>
            <person name="Op den Camp H."/>
            <person name="Overmann J."/>
            <person name="Amann R."/>
            <person name="Jetten M.S.M."/>
            <person name="Mascher T."/>
            <person name="Medema M.H."/>
            <person name="Devos D.P."/>
            <person name="Kaster A.-K."/>
            <person name="Ovreas L."/>
            <person name="Rohde M."/>
            <person name="Galperin M.Y."/>
            <person name="Jogler C."/>
        </authorList>
    </citation>
    <scope>NUCLEOTIDE SEQUENCE [LARGE SCALE GENOMIC DNA]</scope>
    <source>
        <strain evidence="5 6">Pla133</strain>
    </source>
</reference>
<sequence precursor="true">MRCTLFALAASALLAAPALAQLDLGGRHLFSIEGEVFLGRFGWDVAAGDVDGDGYTDLIAGAPSEPVPGTPGGRVRIYSGRDGLLLRELSPMGAQGDFGEAVAALGDLNGDGAIEVGVGAPEAQAGGEYPGRVHVYDGATGALLAALAGGEWFDAFGQSLTNLGDVDLDGVEDFAVGAPRPQTQGPFLPGPGSVRVYSGATLSPFGTLFGTNDYDRFGEAVGAAGDVNQDGHPDLVVGAPGFDSGGFNGNGRVVVVSGEWIASSAAGFTPLSPQVLAGVDGDFDGGALGFAVAGVGDTNGDGFPDVLAGGPNSNLNGALRGVADLISGEWITATSLGLTPTTPKVLDRFAGEQERDLFGRSVSALGDVDGDGRPDFVIGASESVSPGPGPGYATIYSGATSDDIATYRGGAGGDRVGWALDGGAADFDGDGVLDLALGADIGSGAINGVGTAHMLSGRELLLSADAHLLSSSAGGTQTFLLDATNTSAGDAYLLLGSLSGTDPGTPLPLGAGTLPLNVDGYFGLTLTLSMPLLGAPFGVLDQGGEALASFSIGAGSLPPAATGLTVHHAYVALDLGAGGAITTVSNAVPTTIVP</sequence>
<dbReference type="GO" id="GO:0033627">
    <property type="term" value="P:cell adhesion mediated by integrin"/>
    <property type="evidence" value="ECO:0007669"/>
    <property type="project" value="TreeGrafter"/>
</dbReference>
<dbReference type="KEGG" id="pbap:Pla133_35580"/>
<dbReference type="PROSITE" id="PS51470">
    <property type="entry name" value="FG_GAP"/>
    <property type="match status" value="4"/>
</dbReference>
<dbReference type="GO" id="GO:0007229">
    <property type="term" value="P:integrin-mediated signaling pathway"/>
    <property type="evidence" value="ECO:0007669"/>
    <property type="project" value="TreeGrafter"/>
</dbReference>
<evidence type="ECO:0000256" key="3">
    <source>
        <dbReference type="ARBA" id="ARBA00023180"/>
    </source>
</evidence>
<keyword evidence="6" id="KW-1185">Reference proteome</keyword>
<keyword evidence="1 4" id="KW-0732">Signal</keyword>
<dbReference type="GO" id="GO:0005178">
    <property type="term" value="F:integrin binding"/>
    <property type="evidence" value="ECO:0007669"/>
    <property type="project" value="TreeGrafter"/>
</dbReference>
<dbReference type="InterPro" id="IPR028994">
    <property type="entry name" value="Integrin_alpha_N"/>
</dbReference>
<keyword evidence="3" id="KW-0325">Glycoprotein</keyword>
<dbReference type="GO" id="GO:0098609">
    <property type="term" value="P:cell-cell adhesion"/>
    <property type="evidence" value="ECO:0007669"/>
    <property type="project" value="TreeGrafter"/>
</dbReference>
<evidence type="ECO:0000256" key="2">
    <source>
        <dbReference type="ARBA" id="ARBA00022737"/>
    </source>
</evidence>
<dbReference type="InterPro" id="IPR000413">
    <property type="entry name" value="Integrin_alpha"/>
</dbReference>
<feature type="chain" id="PRO_5021984508" evidence="4">
    <location>
        <begin position="21"/>
        <end position="594"/>
    </location>
</feature>
<dbReference type="InterPro" id="IPR013517">
    <property type="entry name" value="FG-GAP"/>
</dbReference>
<name>A0A518BNC2_9BACT</name>
<protein>
    <submittedName>
        <fullName evidence="5">FG-GAP repeat protein</fullName>
    </submittedName>
</protein>
<dbReference type="InterPro" id="IPR013519">
    <property type="entry name" value="Int_alpha_beta-p"/>
</dbReference>
<dbReference type="PANTHER" id="PTHR23220:SF122">
    <property type="entry name" value="INTEGRIN ALPHA-PS1"/>
    <property type="match status" value="1"/>
</dbReference>
<organism evidence="5 6">
    <name type="scientific">Engelhardtia mirabilis</name>
    <dbReference type="NCBI Taxonomy" id="2528011"/>
    <lineage>
        <taxon>Bacteria</taxon>
        <taxon>Pseudomonadati</taxon>
        <taxon>Planctomycetota</taxon>
        <taxon>Planctomycetia</taxon>
        <taxon>Planctomycetia incertae sedis</taxon>
        <taxon>Engelhardtia</taxon>
    </lineage>
</organism>
<dbReference type="GO" id="GO:0009897">
    <property type="term" value="C:external side of plasma membrane"/>
    <property type="evidence" value="ECO:0007669"/>
    <property type="project" value="TreeGrafter"/>
</dbReference>
<dbReference type="PANTHER" id="PTHR23220">
    <property type="entry name" value="INTEGRIN ALPHA"/>
    <property type="match status" value="1"/>
</dbReference>
<accession>A0A518BNC2</accession>
<evidence type="ECO:0000313" key="6">
    <source>
        <dbReference type="Proteomes" id="UP000316921"/>
    </source>
</evidence>
<dbReference type="GO" id="GO:0008305">
    <property type="term" value="C:integrin complex"/>
    <property type="evidence" value="ECO:0007669"/>
    <property type="project" value="InterPro"/>
</dbReference>
<dbReference type="GO" id="GO:0007160">
    <property type="term" value="P:cell-matrix adhesion"/>
    <property type="evidence" value="ECO:0007669"/>
    <property type="project" value="TreeGrafter"/>
</dbReference>
<evidence type="ECO:0000256" key="4">
    <source>
        <dbReference type="SAM" id="SignalP"/>
    </source>
</evidence>
<keyword evidence="2" id="KW-0677">Repeat</keyword>
<dbReference type="Proteomes" id="UP000316921">
    <property type="component" value="Chromosome"/>
</dbReference>
<gene>
    <name evidence="5" type="ORF">Pla133_35580</name>
</gene>
<dbReference type="SUPFAM" id="SSF69318">
    <property type="entry name" value="Integrin alpha N-terminal domain"/>
    <property type="match status" value="3"/>
</dbReference>
<dbReference type="PRINTS" id="PR01185">
    <property type="entry name" value="INTEGRINA"/>
</dbReference>
<dbReference type="AlphaFoldDB" id="A0A518BNC2"/>
<dbReference type="Gene3D" id="2.130.10.130">
    <property type="entry name" value="Integrin alpha, N-terminal"/>
    <property type="match status" value="4"/>
</dbReference>